<feature type="domain" description="Palmitoyltransferase DHHC" evidence="8">
    <location>
        <begin position="94"/>
        <end position="234"/>
    </location>
</feature>
<comment type="similarity">
    <text evidence="7">Belongs to the DHHC palmitoyltransferase family.</text>
</comment>
<gene>
    <name evidence="9" type="ORF">POCTA_138.1.T0950128</name>
</gene>
<evidence type="ECO:0000313" key="10">
    <source>
        <dbReference type="Proteomes" id="UP000683925"/>
    </source>
</evidence>
<dbReference type="Proteomes" id="UP000683925">
    <property type="component" value="Unassembled WGS sequence"/>
</dbReference>
<sequence>MKQNNYIRHGCTQIPTLYQSLTYLLYLPNMINCFLLISLLDESAAHFILLGILTLLSLFSCIKTTLSCPTDDFLIQQIQHRRIGKPFNYESYKLDSYCDICDAYVKENTKHCKHCNRCCQEFDHHCKWVNNCIGNKNYKIFIMMITTTMLQLFYTAIVYIRIIRLYNTEHEKLLIDNEIQKFHFYDENDLDIKYTLSIIMLVDSSIFSILLLQLFIFHIYLIIKGITTYEFIVKSDIKKIKPQNNVLNVKPEVLLNGVTQKSSNSQMENKNTIFELNCSEQQLAQEPQESQEKQNNQTNVVFNNQVLA</sequence>
<keyword evidence="3 7" id="KW-0812">Transmembrane</keyword>
<dbReference type="PANTHER" id="PTHR22883:SF203">
    <property type="entry name" value="PALMITOYLTRANSFERASE"/>
    <property type="match status" value="1"/>
</dbReference>
<comment type="caution">
    <text evidence="9">The sequence shown here is derived from an EMBL/GenBank/DDBJ whole genome shotgun (WGS) entry which is preliminary data.</text>
</comment>
<evidence type="ECO:0000256" key="2">
    <source>
        <dbReference type="ARBA" id="ARBA00022679"/>
    </source>
</evidence>
<organism evidence="9 10">
    <name type="scientific">Paramecium octaurelia</name>
    <dbReference type="NCBI Taxonomy" id="43137"/>
    <lineage>
        <taxon>Eukaryota</taxon>
        <taxon>Sar</taxon>
        <taxon>Alveolata</taxon>
        <taxon>Ciliophora</taxon>
        <taxon>Intramacronucleata</taxon>
        <taxon>Oligohymenophorea</taxon>
        <taxon>Peniculida</taxon>
        <taxon>Parameciidae</taxon>
        <taxon>Paramecium</taxon>
    </lineage>
</organism>
<evidence type="ECO:0000256" key="3">
    <source>
        <dbReference type="ARBA" id="ARBA00022692"/>
    </source>
</evidence>
<dbReference type="GO" id="GO:0006612">
    <property type="term" value="P:protein targeting to membrane"/>
    <property type="evidence" value="ECO:0007669"/>
    <property type="project" value="TreeGrafter"/>
</dbReference>
<dbReference type="Pfam" id="PF01529">
    <property type="entry name" value="DHHC"/>
    <property type="match status" value="1"/>
</dbReference>
<comment type="subcellular location">
    <subcellularLocation>
        <location evidence="1">Membrane</location>
        <topology evidence="1">Multi-pass membrane protein</topology>
    </subcellularLocation>
</comment>
<protein>
    <recommendedName>
        <fullName evidence="7">Palmitoyltransferase</fullName>
        <ecNumber evidence="7">2.3.1.225</ecNumber>
    </recommendedName>
</protein>
<comment type="domain">
    <text evidence="7">The DHHC domain is required for palmitoyltransferase activity.</text>
</comment>
<feature type="transmembrane region" description="Helical" evidence="7">
    <location>
        <begin position="194"/>
        <end position="223"/>
    </location>
</feature>
<dbReference type="OMA" id="IFIMMIT"/>
<dbReference type="EMBL" id="CAJJDP010000094">
    <property type="protein sequence ID" value="CAD8189576.1"/>
    <property type="molecule type" value="Genomic_DNA"/>
</dbReference>
<accession>A0A8S1WUX7</accession>
<proteinExistence type="inferred from homology"/>
<dbReference type="GO" id="GO:0016020">
    <property type="term" value="C:membrane"/>
    <property type="evidence" value="ECO:0007669"/>
    <property type="project" value="UniProtKB-SubCell"/>
</dbReference>
<evidence type="ECO:0000256" key="4">
    <source>
        <dbReference type="ARBA" id="ARBA00022989"/>
    </source>
</evidence>
<dbReference type="EC" id="2.3.1.225" evidence="7"/>
<dbReference type="PROSITE" id="PS50216">
    <property type="entry name" value="DHHC"/>
    <property type="match status" value="1"/>
</dbReference>
<dbReference type="OrthoDB" id="1924421at2759"/>
<dbReference type="InterPro" id="IPR001594">
    <property type="entry name" value="Palmitoyltrfase_DHHC"/>
</dbReference>
<dbReference type="AlphaFoldDB" id="A0A8S1WUX7"/>
<dbReference type="GO" id="GO:0005794">
    <property type="term" value="C:Golgi apparatus"/>
    <property type="evidence" value="ECO:0007669"/>
    <property type="project" value="TreeGrafter"/>
</dbReference>
<keyword evidence="4 7" id="KW-1133">Transmembrane helix</keyword>
<keyword evidence="2 7" id="KW-0808">Transferase</keyword>
<keyword evidence="5 7" id="KW-0472">Membrane</keyword>
<keyword evidence="10" id="KW-1185">Reference proteome</keyword>
<evidence type="ECO:0000259" key="8">
    <source>
        <dbReference type="Pfam" id="PF01529"/>
    </source>
</evidence>
<evidence type="ECO:0000256" key="6">
    <source>
        <dbReference type="ARBA" id="ARBA00023315"/>
    </source>
</evidence>
<dbReference type="GO" id="GO:0005783">
    <property type="term" value="C:endoplasmic reticulum"/>
    <property type="evidence" value="ECO:0007669"/>
    <property type="project" value="TreeGrafter"/>
</dbReference>
<dbReference type="GO" id="GO:0019706">
    <property type="term" value="F:protein-cysteine S-palmitoyltransferase activity"/>
    <property type="evidence" value="ECO:0007669"/>
    <property type="project" value="UniProtKB-EC"/>
</dbReference>
<comment type="catalytic activity">
    <reaction evidence="7">
        <text>L-cysteinyl-[protein] + hexadecanoyl-CoA = S-hexadecanoyl-L-cysteinyl-[protein] + CoA</text>
        <dbReference type="Rhea" id="RHEA:36683"/>
        <dbReference type="Rhea" id="RHEA-COMP:10131"/>
        <dbReference type="Rhea" id="RHEA-COMP:11032"/>
        <dbReference type="ChEBI" id="CHEBI:29950"/>
        <dbReference type="ChEBI" id="CHEBI:57287"/>
        <dbReference type="ChEBI" id="CHEBI:57379"/>
        <dbReference type="ChEBI" id="CHEBI:74151"/>
        <dbReference type="EC" id="2.3.1.225"/>
    </reaction>
</comment>
<evidence type="ECO:0000313" key="9">
    <source>
        <dbReference type="EMBL" id="CAD8189576.1"/>
    </source>
</evidence>
<feature type="transmembrane region" description="Helical" evidence="7">
    <location>
        <begin position="140"/>
        <end position="162"/>
    </location>
</feature>
<evidence type="ECO:0000256" key="1">
    <source>
        <dbReference type="ARBA" id="ARBA00004141"/>
    </source>
</evidence>
<feature type="transmembrane region" description="Helical" evidence="7">
    <location>
        <begin position="46"/>
        <end position="66"/>
    </location>
</feature>
<evidence type="ECO:0000256" key="7">
    <source>
        <dbReference type="RuleBase" id="RU079119"/>
    </source>
</evidence>
<keyword evidence="6 7" id="KW-0012">Acyltransferase</keyword>
<evidence type="ECO:0000256" key="5">
    <source>
        <dbReference type="ARBA" id="ARBA00023136"/>
    </source>
</evidence>
<feature type="transmembrane region" description="Helical" evidence="7">
    <location>
        <begin position="21"/>
        <end position="40"/>
    </location>
</feature>
<reference evidence="9" key="1">
    <citation type="submission" date="2021-01" db="EMBL/GenBank/DDBJ databases">
        <authorList>
            <consortium name="Genoscope - CEA"/>
            <person name="William W."/>
        </authorList>
    </citation>
    <scope>NUCLEOTIDE SEQUENCE</scope>
</reference>
<dbReference type="InterPro" id="IPR039859">
    <property type="entry name" value="PFA4/ZDH16/20/ERF2-like"/>
</dbReference>
<name>A0A8S1WUX7_PAROT</name>
<dbReference type="PANTHER" id="PTHR22883">
    <property type="entry name" value="ZINC FINGER DHHC DOMAIN CONTAINING PROTEIN"/>
    <property type="match status" value="1"/>
</dbReference>